<dbReference type="Gene3D" id="1.25.40.10">
    <property type="entry name" value="Tetratricopeptide repeat domain"/>
    <property type="match status" value="1"/>
</dbReference>
<proteinExistence type="predicted"/>
<keyword evidence="1" id="KW-1133">Transmembrane helix</keyword>
<dbReference type="AlphaFoldDB" id="A0A316FZT0"/>
<protein>
    <submittedName>
        <fullName evidence="2">Sel1 repeat-containing protein</fullName>
    </submittedName>
</protein>
<accession>A0A316FZT0</accession>
<dbReference type="PROSITE" id="PS51257">
    <property type="entry name" value="PROKAR_LIPOPROTEIN"/>
    <property type="match status" value="1"/>
</dbReference>
<name>A0A316FZT0_9GAMM</name>
<evidence type="ECO:0000313" key="3">
    <source>
        <dbReference type="Proteomes" id="UP000245790"/>
    </source>
</evidence>
<comment type="caution">
    <text evidence="2">The sequence shown here is derived from an EMBL/GenBank/DDBJ whole genome shotgun (WGS) entry which is preliminary data.</text>
</comment>
<dbReference type="OrthoDB" id="5295703at2"/>
<keyword evidence="1" id="KW-0812">Transmembrane</keyword>
<evidence type="ECO:0000256" key="1">
    <source>
        <dbReference type="SAM" id="Phobius"/>
    </source>
</evidence>
<organism evidence="2 3">
    <name type="scientific">Pleionea mediterranea</name>
    <dbReference type="NCBI Taxonomy" id="523701"/>
    <lineage>
        <taxon>Bacteria</taxon>
        <taxon>Pseudomonadati</taxon>
        <taxon>Pseudomonadota</taxon>
        <taxon>Gammaproteobacteria</taxon>
        <taxon>Oceanospirillales</taxon>
        <taxon>Pleioneaceae</taxon>
        <taxon>Pleionea</taxon>
    </lineage>
</organism>
<dbReference type="Proteomes" id="UP000245790">
    <property type="component" value="Unassembled WGS sequence"/>
</dbReference>
<dbReference type="InterPro" id="IPR006597">
    <property type="entry name" value="Sel1-like"/>
</dbReference>
<reference evidence="2 3" key="1">
    <citation type="submission" date="2018-05" db="EMBL/GenBank/DDBJ databases">
        <title>Genomic Encyclopedia of Type Strains, Phase IV (KMG-IV): sequencing the most valuable type-strain genomes for metagenomic binning, comparative biology and taxonomic classification.</title>
        <authorList>
            <person name="Goeker M."/>
        </authorList>
    </citation>
    <scope>NUCLEOTIDE SEQUENCE [LARGE SCALE GENOMIC DNA]</scope>
    <source>
        <strain evidence="2 3">DSM 25350</strain>
    </source>
</reference>
<keyword evidence="1" id="KW-0472">Membrane</keyword>
<keyword evidence="3" id="KW-1185">Reference proteome</keyword>
<sequence>MLSDRFFIHGIVRLFCSVIIVCLISSCANLTSMEKSIDTLTSEANEGDLNAAHALCFRFSNGVGAEIDDDAAFNWCHRASSTQNPKSMTLLADLYYHGRGTEQDYHQAAKLYYFAAQRGIDKAMLMLYHHYINGYGVAKDETEARYYLNRAAQRNYAPAKQLKQQLLLQP</sequence>
<dbReference type="Pfam" id="PF08238">
    <property type="entry name" value="Sel1"/>
    <property type="match status" value="3"/>
</dbReference>
<dbReference type="PANTHER" id="PTHR11102:SF160">
    <property type="entry name" value="ERAD-ASSOCIATED E3 UBIQUITIN-PROTEIN LIGASE COMPONENT HRD3"/>
    <property type="match status" value="1"/>
</dbReference>
<feature type="transmembrane region" description="Helical" evidence="1">
    <location>
        <begin position="6"/>
        <end position="28"/>
    </location>
</feature>
<evidence type="ECO:0000313" key="2">
    <source>
        <dbReference type="EMBL" id="PWK54204.1"/>
    </source>
</evidence>
<dbReference type="SUPFAM" id="SSF81901">
    <property type="entry name" value="HCP-like"/>
    <property type="match status" value="1"/>
</dbReference>
<dbReference type="RefSeq" id="WP_109761332.1">
    <property type="nucleotide sequence ID" value="NZ_QGGU01000001.1"/>
</dbReference>
<dbReference type="EMBL" id="QGGU01000001">
    <property type="protein sequence ID" value="PWK54204.1"/>
    <property type="molecule type" value="Genomic_DNA"/>
</dbReference>
<gene>
    <name evidence="2" type="ORF">C8D97_10152</name>
</gene>
<dbReference type="PANTHER" id="PTHR11102">
    <property type="entry name" value="SEL-1-LIKE PROTEIN"/>
    <property type="match status" value="1"/>
</dbReference>
<dbReference type="InterPro" id="IPR011990">
    <property type="entry name" value="TPR-like_helical_dom_sf"/>
</dbReference>
<dbReference type="SMART" id="SM00671">
    <property type="entry name" value="SEL1"/>
    <property type="match status" value="3"/>
</dbReference>
<dbReference type="InterPro" id="IPR050767">
    <property type="entry name" value="Sel1_AlgK"/>
</dbReference>